<keyword evidence="3" id="KW-1185">Reference proteome</keyword>
<dbReference type="AlphaFoldDB" id="A0A6A6RJK7"/>
<evidence type="ECO:0000313" key="2">
    <source>
        <dbReference type="EMBL" id="KAF2635520.1"/>
    </source>
</evidence>
<organism evidence="2 3">
    <name type="scientific">Massarina eburnea CBS 473.64</name>
    <dbReference type="NCBI Taxonomy" id="1395130"/>
    <lineage>
        <taxon>Eukaryota</taxon>
        <taxon>Fungi</taxon>
        <taxon>Dikarya</taxon>
        <taxon>Ascomycota</taxon>
        <taxon>Pezizomycotina</taxon>
        <taxon>Dothideomycetes</taxon>
        <taxon>Pleosporomycetidae</taxon>
        <taxon>Pleosporales</taxon>
        <taxon>Massarineae</taxon>
        <taxon>Massarinaceae</taxon>
        <taxon>Massarina</taxon>
    </lineage>
</organism>
<accession>A0A6A6RJK7</accession>
<proteinExistence type="predicted"/>
<name>A0A6A6RJK7_9PLEO</name>
<feature type="compositionally biased region" description="Basic and acidic residues" evidence="1">
    <location>
        <begin position="700"/>
        <end position="717"/>
    </location>
</feature>
<dbReference type="OrthoDB" id="3663031at2759"/>
<feature type="region of interest" description="Disordered" evidence="1">
    <location>
        <begin position="1"/>
        <end position="25"/>
    </location>
</feature>
<dbReference type="EMBL" id="MU006806">
    <property type="protein sequence ID" value="KAF2635520.1"/>
    <property type="molecule type" value="Genomic_DNA"/>
</dbReference>
<feature type="region of interest" description="Disordered" evidence="1">
    <location>
        <begin position="1047"/>
        <end position="1068"/>
    </location>
</feature>
<protein>
    <recommendedName>
        <fullName evidence="4">J domain-containing protein</fullName>
    </recommendedName>
</protein>
<evidence type="ECO:0000313" key="3">
    <source>
        <dbReference type="Proteomes" id="UP000799753"/>
    </source>
</evidence>
<evidence type="ECO:0008006" key="4">
    <source>
        <dbReference type="Google" id="ProtNLM"/>
    </source>
</evidence>
<dbReference type="Proteomes" id="UP000799753">
    <property type="component" value="Unassembled WGS sequence"/>
</dbReference>
<reference evidence="2" key="1">
    <citation type="journal article" date="2020" name="Stud. Mycol.">
        <title>101 Dothideomycetes genomes: a test case for predicting lifestyles and emergence of pathogens.</title>
        <authorList>
            <person name="Haridas S."/>
            <person name="Albert R."/>
            <person name="Binder M."/>
            <person name="Bloem J."/>
            <person name="Labutti K."/>
            <person name="Salamov A."/>
            <person name="Andreopoulos B."/>
            <person name="Baker S."/>
            <person name="Barry K."/>
            <person name="Bills G."/>
            <person name="Bluhm B."/>
            <person name="Cannon C."/>
            <person name="Castanera R."/>
            <person name="Culley D."/>
            <person name="Daum C."/>
            <person name="Ezra D."/>
            <person name="Gonzalez J."/>
            <person name="Henrissat B."/>
            <person name="Kuo A."/>
            <person name="Liang C."/>
            <person name="Lipzen A."/>
            <person name="Lutzoni F."/>
            <person name="Magnuson J."/>
            <person name="Mondo S."/>
            <person name="Nolan M."/>
            <person name="Ohm R."/>
            <person name="Pangilinan J."/>
            <person name="Park H.-J."/>
            <person name="Ramirez L."/>
            <person name="Alfaro M."/>
            <person name="Sun H."/>
            <person name="Tritt A."/>
            <person name="Yoshinaga Y."/>
            <person name="Zwiers L.-H."/>
            <person name="Turgeon B."/>
            <person name="Goodwin S."/>
            <person name="Spatafora J."/>
            <person name="Crous P."/>
            <person name="Grigoriev I."/>
        </authorList>
    </citation>
    <scope>NUCLEOTIDE SEQUENCE</scope>
    <source>
        <strain evidence="2">CBS 473.64</strain>
    </source>
</reference>
<feature type="region of interest" description="Disordered" evidence="1">
    <location>
        <begin position="690"/>
        <end position="726"/>
    </location>
</feature>
<evidence type="ECO:0000256" key="1">
    <source>
        <dbReference type="SAM" id="MobiDB-lite"/>
    </source>
</evidence>
<sequence length="1216" mass="138683">MDADERHCRPGPVQPRAGNRQPAHNENVLARTTNSLVRAVIRFPIFLVSHWRLLFMFACLTAYLGTNYTVAVNRPIPALSTYPKGCFPTWMYRASTDEFLGFPPRPFPSWAVPKPRLADQFRKLNRCWHPDKSRTLPASEQEVRAKAFKLIQEVTEAYDNFTMKALLDAKFMKIAKQAKDYSVRKGLRELYEKAMNSVGEHVTGEMARHFDNAMESVRDNFFAGVSEPAEVTINNLRRKLIEAYDNAKRALANDIGIDTETADEKETAKMERMIGDVDLPAAPRGCSCTFGKTMFTAAKTAMTPFFLHDNPPTELTGQCYCPINSAVQILKHRWRNLPPYKHPLYDDEDLAESARKNPIFWLLRLWGRGFVRGPYYGSDICSVNQNKCLKWVKQGWYNIDDFERCQFTNGLKELIDDSQKHKFQAEAESKYYECLRHAMTWGGELPQTPAGMALAYYECKKKAGLEISECEEKAWKKAKKKTDECFDFLLHMNESDRKEFDIDKCRDEESAPIKPLVTLKNLTPVDGVPPASLKMNRSWSKVSDQSYITDRSYIAEGCMTDNSYTESNHPRISVVEGLNPRMSQQLLTPAQSTSANSFPSAHCRGFTPDNTFEPDGIDSSPCQSLETIRRVRGADALLAELMSLIRTYPAEAITEARTLSQCQYGGNPLPSHEAQLDALSGLLDDWRGGNFNTNSNDNTGDERNRSMGDSELMDDRQRHRRTSPKKPNSYYFYRRLLAMNRSHLELSPFLKAAIENAYNFARLTRNTSIEPRPNEDHNASSRSQFQSAIRLMLNLEQRQEHWTVLQILLSLYFYLVRNPLEPDPRNWARPAVVSSRRASRNFDSLYHMYVDLDEEPIMVRSEFLSHIKTWVENGSRYAFLARNLSLGSLLHLQATIQPKKMHGCNKNSEGDIHQYADNAFTHLKESGLLNLARESGAEEWMHTLLWEMLAQLGVTADTHHGSTNQGNNNNTVRRSRVIVVDGSAEPEVTPKFEYPEIPQQQQYSPVPYSVAVQSAFRSKPPTTSIPTAMKMKDSALRRTSHYKPPYAIGEKEEEEETLANTPRPTPRQHLVHDRYTDLVLREEEGTYAQDVSVKLDSESPKRDVRKYKTRLSNLKISLEDVITCDKNTIKYNSDNPITCEHRITVIEETLLCLIKRTEAIGEAVERLIGTQDFVEQGQEASQECEEGDNRVVANSTAGLEEGRGGKRSWWAFNFLG</sequence>
<gene>
    <name evidence="2" type="ORF">P280DRAFT_484571</name>
</gene>